<evidence type="ECO:0000313" key="1">
    <source>
        <dbReference type="EMBL" id="KAK6361415.1"/>
    </source>
</evidence>
<sequence>MEGNLENFELLPIELKVEVIKHIPSVDRWKFAHSCKSFYNLALPLRYNGIVMCPTAINLFQKGGLCESMSGSIRYVIWFMGGKDTDIGEGRVRYVRFDQCTGDWRNIHNLNEVCRYIAALDLFPNIKHLDISYSTPSSIEMNLFIAILDQVKRMENTLEYLRIEVVEFGRSLGSYMVFYEGMSEQAQRMLGPRIDDNQVWEVAMNRASLMSFPLLKTVKLLHPWGVTPLHDFDSADGRRAGFYYTLFGMADAPELRELEIKTDRYYGQLDQSGRTGEFTMALYDKFSRITHLKIYQPVEPVNPDIQTLAARFPRVQVLSIQSTKKGTRSYHDEVEERPYDGIASLKELVHATLPWPTDRWHGVVGPDELMVTANRWKEEEGMSKSVERVIFEGMRMQMYPPPRGEVWDTIWVQFTRVPPAAVSTRNGNNDDTYGGYNPTLEYMEPETTLDGNRRSKWWTMGGCVDNYQDRIHTNRQFPPTNNRPVIKLKFA</sequence>
<keyword evidence="2" id="KW-1185">Reference proteome</keyword>
<evidence type="ECO:0000313" key="2">
    <source>
        <dbReference type="Proteomes" id="UP001373714"/>
    </source>
</evidence>
<evidence type="ECO:0008006" key="3">
    <source>
        <dbReference type="Google" id="ProtNLM"/>
    </source>
</evidence>
<reference evidence="1 2" key="1">
    <citation type="submission" date="2019-10" db="EMBL/GenBank/DDBJ databases">
        <authorList>
            <person name="Palmer J.M."/>
        </authorList>
    </citation>
    <scope>NUCLEOTIDE SEQUENCE [LARGE SCALE GENOMIC DNA]</scope>
    <source>
        <strain evidence="1 2">TWF730</strain>
    </source>
</reference>
<comment type="caution">
    <text evidence="1">The sequence shown here is derived from an EMBL/GenBank/DDBJ whole genome shotgun (WGS) entry which is preliminary data.</text>
</comment>
<accession>A0AAV9VNL3</accession>
<gene>
    <name evidence="1" type="ORF">TWF730_005145</name>
</gene>
<name>A0AAV9VNL3_9PEZI</name>
<proteinExistence type="predicted"/>
<dbReference type="EMBL" id="JAVHNS010000002">
    <property type="protein sequence ID" value="KAK6361415.1"/>
    <property type="molecule type" value="Genomic_DNA"/>
</dbReference>
<dbReference type="Proteomes" id="UP001373714">
    <property type="component" value="Unassembled WGS sequence"/>
</dbReference>
<protein>
    <recommendedName>
        <fullName evidence="3">F-box domain-containing protein</fullName>
    </recommendedName>
</protein>
<dbReference type="AlphaFoldDB" id="A0AAV9VNL3"/>
<organism evidence="1 2">
    <name type="scientific">Orbilia blumenaviensis</name>
    <dbReference type="NCBI Taxonomy" id="1796055"/>
    <lineage>
        <taxon>Eukaryota</taxon>
        <taxon>Fungi</taxon>
        <taxon>Dikarya</taxon>
        <taxon>Ascomycota</taxon>
        <taxon>Pezizomycotina</taxon>
        <taxon>Orbiliomycetes</taxon>
        <taxon>Orbiliales</taxon>
        <taxon>Orbiliaceae</taxon>
        <taxon>Orbilia</taxon>
    </lineage>
</organism>